<evidence type="ECO:0000313" key="5">
    <source>
        <dbReference type="Proteomes" id="UP000515154"/>
    </source>
</evidence>
<dbReference type="PANTHER" id="PTHR13361">
    <property type="entry name" value="WW DOMAIN-BINDING PROTEIN 11"/>
    <property type="match status" value="1"/>
</dbReference>
<feature type="region of interest" description="Disordered" evidence="3">
    <location>
        <begin position="299"/>
        <end position="527"/>
    </location>
</feature>
<gene>
    <name evidence="6" type="primary">LOC115213315</name>
</gene>
<organism evidence="5 6">
    <name type="scientific">Octopus sinensis</name>
    <name type="common">East Asian common octopus</name>
    <dbReference type="NCBI Taxonomy" id="2607531"/>
    <lineage>
        <taxon>Eukaryota</taxon>
        <taxon>Metazoa</taxon>
        <taxon>Spiralia</taxon>
        <taxon>Lophotrochozoa</taxon>
        <taxon>Mollusca</taxon>
        <taxon>Cephalopoda</taxon>
        <taxon>Coleoidea</taxon>
        <taxon>Octopodiformes</taxon>
        <taxon>Octopoda</taxon>
        <taxon>Incirrata</taxon>
        <taxon>Octopodidae</taxon>
        <taxon>Octopus</taxon>
    </lineage>
</organism>
<evidence type="ECO:0000256" key="3">
    <source>
        <dbReference type="SAM" id="MobiDB-lite"/>
    </source>
</evidence>
<feature type="region of interest" description="Disordered" evidence="3">
    <location>
        <begin position="199"/>
        <end position="226"/>
    </location>
</feature>
<dbReference type="GO" id="GO:0006396">
    <property type="term" value="P:RNA processing"/>
    <property type="evidence" value="ECO:0007669"/>
    <property type="project" value="InterPro"/>
</dbReference>
<feature type="compositionally biased region" description="Polar residues" evidence="3">
    <location>
        <begin position="1"/>
        <end position="11"/>
    </location>
</feature>
<feature type="compositionally biased region" description="Pro residues" evidence="3">
    <location>
        <begin position="454"/>
        <end position="476"/>
    </location>
</feature>
<feature type="compositionally biased region" description="Pro residues" evidence="3">
    <location>
        <begin position="204"/>
        <end position="215"/>
    </location>
</feature>
<dbReference type="KEGG" id="osn:115213315"/>
<feature type="compositionally biased region" description="Pro residues" evidence="3">
    <location>
        <begin position="410"/>
        <end position="446"/>
    </location>
</feature>
<feature type="compositionally biased region" description="Pro residues" evidence="3">
    <location>
        <begin position="484"/>
        <end position="494"/>
    </location>
</feature>
<feature type="region of interest" description="Disordered" evidence="3">
    <location>
        <begin position="536"/>
        <end position="555"/>
    </location>
</feature>
<sequence length="638" mass="70333">MGRRSINTTKSGKYMNPTDQARKEARKRELKKNKKQRMLVRQAVLKGKDPTKILQEMEIIDKMEYDPTQPPKLNEKVLKDKRKKLKETFLRILKLYDKENPEYALELRRAESEYDKKRIQLQIYFEQVKNAERVQLDQIPLPDLPLEYTIPSMIPLPNEMPPLGAIPAPNQKQPVGILKKPSLFVPKTGDGKIIDMKLYIEKSPPGPPPGSPPPLTDSEDEEYDPEKDIHEIIGNVDVEEHAAEVVQNVPEPVGEPPAAKIRKIRFADDKAKAAPEETEKEFKYQFAKKIRKNVTPLQAMMLRMAGQQAPDVQEEDEDEEKDEESDSKDSKEKDSKSREQNSSDSEEDDSKDVNEEDENTNTEQKNLSDEEDNAKQNSDTDTQDNKSGPIMSMAPVVPTATDIPSHPNKLIPPGPPPGLPPGGPPGVPPGPPPGAPVFMRPPPLRPPAGTMPRLLPPGPPPGRPAGLPPGPPPGLPPNLRGLPPRLPQGPPGVVPPRLIRPPGALPSIPPPGLPPPPGVTGLGPLNASVLSAPPSIVKPPLKSSEDNVKSGSSATIEAKPQIKNLLADVTRFTPTALKVKRGIRDARGRVKIINPNLAAKEEEKRPSGMQNKPTPTVTQTKTKDDVYEEFMKEMKNLL</sequence>
<feature type="region of interest" description="Disordered" evidence="3">
    <location>
        <begin position="594"/>
        <end position="624"/>
    </location>
</feature>
<evidence type="ECO:0000313" key="6">
    <source>
        <dbReference type="RefSeq" id="XP_029638111.1"/>
    </source>
</evidence>
<dbReference type="RefSeq" id="XP_029638111.1">
    <property type="nucleotide sequence ID" value="XM_029782251.2"/>
</dbReference>
<dbReference type="PANTHER" id="PTHR13361:SF1">
    <property type="entry name" value="WW DOMAIN-BINDING PROTEIN 11"/>
    <property type="match status" value="1"/>
</dbReference>
<dbReference type="GO" id="GO:0005681">
    <property type="term" value="C:spliceosomal complex"/>
    <property type="evidence" value="ECO:0007669"/>
    <property type="project" value="TreeGrafter"/>
</dbReference>
<feature type="region of interest" description="Disordered" evidence="3">
    <location>
        <begin position="1"/>
        <end position="34"/>
    </location>
</feature>
<comment type="subcellular location">
    <subcellularLocation>
        <location evidence="1">Nucleus</location>
    </subcellularLocation>
</comment>
<dbReference type="Pfam" id="PF09429">
    <property type="entry name" value="Wbp11"/>
    <property type="match status" value="1"/>
</dbReference>
<dbReference type="InterPro" id="IPR019007">
    <property type="entry name" value="Wbp11/ELF5/Saf1_N"/>
</dbReference>
<feature type="compositionally biased region" description="Basic and acidic residues" evidence="3">
    <location>
        <begin position="327"/>
        <end position="341"/>
    </location>
</feature>
<dbReference type="Proteomes" id="UP000515154">
    <property type="component" value="Linkage group LG6"/>
</dbReference>
<keyword evidence="5" id="KW-1185">Reference proteome</keyword>
<feature type="compositionally biased region" description="Acidic residues" evidence="3">
    <location>
        <begin position="344"/>
        <end position="360"/>
    </location>
</feature>
<evidence type="ECO:0000259" key="4">
    <source>
        <dbReference type="Pfam" id="PF09429"/>
    </source>
</evidence>
<feature type="compositionally biased region" description="Acidic residues" evidence="3">
    <location>
        <begin position="312"/>
        <end position="326"/>
    </location>
</feature>
<accession>A0A6P7SJK2</accession>
<evidence type="ECO:0000256" key="1">
    <source>
        <dbReference type="ARBA" id="ARBA00004123"/>
    </source>
</evidence>
<feature type="domain" description="Wbp11/ELF5/Saf1 N-terminal" evidence="4">
    <location>
        <begin position="12"/>
        <end position="92"/>
    </location>
</feature>
<feature type="compositionally biased region" description="Pro residues" evidence="3">
    <location>
        <begin position="503"/>
        <end position="518"/>
    </location>
</feature>
<proteinExistence type="predicted"/>
<keyword evidence="2" id="KW-0539">Nucleus</keyword>
<reference evidence="6" key="1">
    <citation type="submission" date="2025-08" db="UniProtKB">
        <authorList>
            <consortium name="RefSeq"/>
        </authorList>
    </citation>
    <scope>IDENTIFICATION</scope>
</reference>
<evidence type="ECO:0000256" key="2">
    <source>
        <dbReference type="ARBA" id="ARBA00023242"/>
    </source>
</evidence>
<dbReference type="AlphaFoldDB" id="A0A6P7SJK2"/>
<name>A0A6P7SJK2_9MOLL</name>
<protein>
    <submittedName>
        <fullName evidence="6">WW domain-binding protein 11 isoform X1</fullName>
    </submittedName>
</protein>